<dbReference type="HOGENOM" id="CLU_2463910_0_0_3"/>
<dbReference type="Proteomes" id="UP000008206">
    <property type="component" value="Chromosome"/>
</dbReference>
<dbReference type="AlphaFoldDB" id="E0U8S2"/>
<name>E0U8S2_GLOV7</name>
<accession>E0U8S2</accession>
<dbReference type="OrthoDB" id="9851717at2"/>
<gene>
    <name evidence="1" type="ordered locus">Cyan7822_2979</name>
</gene>
<evidence type="ECO:0000313" key="1">
    <source>
        <dbReference type="EMBL" id="ADN14936.1"/>
    </source>
</evidence>
<dbReference type="RefSeq" id="WP_013323029.1">
    <property type="nucleotide sequence ID" value="NC_014501.1"/>
</dbReference>
<keyword evidence="2" id="KW-1185">Reference proteome</keyword>
<sequence>MLFKCRSDVKIVRIEDLGIVIDNKKETCYIVNQTATWLLSMMSEFVSLEDLSALAKEKYTIEPNDNLFTEIEDIMIYLSNNNVIEVQL</sequence>
<protein>
    <recommendedName>
        <fullName evidence="3">Coenzyme PQQ synthesis D</fullName>
    </recommendedName>
</protein>
<evidence type="ECO:0008006" key="3">
    <source>
        <dbReference type="Google" id="ProtNLM"/>
    </source>
</evidence>
<reference evidence="2" key="1">
    <citation type="journal article" date="2011" name="MBio">
        <title>Novel metabolic attributes of the genus Cyanothece, comprising a group of unicellular nitrogen-fixing Cyanobacteria.</title>
        <authorList>
            <person name="Bandyopadhyay A."/>
            <person name="Elvitigala T."/>
            <person name="Welsh E."/>
            <person name="Stockel J."/>
            <person name="Liberton M."/>
            <person name="Min H."/>
            <person name="Sherman L.A."/>
            <person name="Pakrasi H.B."/>
        </authorList>
    </citation>
    <scope>NUCLEOTIDE SEQUENCE [LARGE SCALE GENOMIC DNA]</scope>
    <source>
        <strain evidence="2">PCC 7822</strain>
    </source>
</reference>
<dbReference type="KEGG" id="cyj:Cyan7822_2979"/>
<dbReference type="eggNOG" id="ENOG5030R19">
    <property type="taxonomic scope" value="Bacteria"/>
</dbReference>
<organism evidence="1 2">
    <name type="scientific">Gloeothece verrucosa (strain PCC 7822)</name>
    <name type="common">Cyanothece sp. (strain PCC 7822)</name>
    <dbReference type="NCBI Taxonomy" id="497965"/>
    <lineage>
        <taxon>Bacteria</taxon>
        <taxon>Bacillati</taxon>
        <taxon>Cyanobacteriota</taxon>
        <taxon>Cyanophyceae</taxon>
        <taxon>Oscillatoriophycideae</taxon>
        <taxon>Chroococcales</taxon>
        <taxon>Aphanothecaceae</taxon>
        <taxon>Gloeothece</taxon>
        <taxon>Gloeothece verrucosa</taxon>
    </lineage>
</organism>
<proteinExistence type="predicted"/>
<evidence type="ECO:0000313" key="2">
    <source>
        <dbReference type="Proteomes" id="UP000008206"/>
    </source>
</evidence>
<dbReference type="EMBL" id="CP002198">
    <property type="protein sequence ID" value="ADN14936.1"/>
    <property type="molecule type" value="Genomic_DNA"/>
</dbReference>